<dbReference type="GO" id="GO:0008941">
    <property type="term" value="F:nitric oxide dioxygenase NAD(P)H activity"/>
    <property type="evidence" value="ECO:0007669"/>
    <property type="project" value="TreeGrafter"/>
</dbReference>
<dbReference type="SUPFAM" id="SSF46458">
    <property type="entry name" value="Globin-like"/>
    <property type="match status" value="1"/>
</dbReference>
<evidence type="ECO:0000313" key="2">
    <source>
        <dbReference type="EMBL" id="KAG1568610.1"/>
    </source>
</evidence>
<dbReference type="Gene3D" id="1.10.490.10">
    <property type="entry name" value="Globins"/>
    <property type="match status" value="1"/>
</dbReference>
<sequence>MTSESNISKQSSIRSAISSSNNSIRKLFHKFPKDTSSSISSTETEGGPSQTQIDLIRLSWEQVSQTRHTTDDPNISPSHAFGLAFYEALFELCPEVETLFHDVIQQARAFTGMIAYIARAPTLTKEKKGTTIKDMNTKKVEEEDSEWLATQMRELGARHYFYEIKPMHFDLVGPAFVIALKKRMGKEYTEETGEAWIKAAAYVAHHMTIGFESQRDWEKGGPLKKIRRSKQPCTIQ</sequence>
<dbReference type="OMA" id="KFFNRFP"/>
<dbReference type="PROSITE" id="PS01033">
    <property type="entry name" value="GLOBIN"/>
    <property type="match status" value="1"/>
</dbReference>
<accession>A0A9P6Z152</accession>
<reference evidence="2 3" key="1">
    <citation type="journal article" date="2020" name="Microb. Genom.">
        <title>Genetic diversity of clinical and environmental Mucorales isolates obtained from an investigation of mucormycosis cases among solid organ transplant recipients.</title>
        <authorList>
            <person name="Nguyen M.H."/>
            <person name="Kaul D."/>
            <person name="Muto C."/>
            <person name="Cheng S.J."/>
            <person name="Richter R.A."/>
            <person name="Bruno V.M."/>
            <person name="Liu G."/>
            <person name="Beyhan S."/>
            <person name="Sundermann A.J."/>
            <person name="Mounaud S."/>
            <person name="Pasculle A.W."/>
            <person name="Nierman W.C."/>
            <person name="Driscoll E."/>
            <person name="Cumbie R."/>
            <person name="Clancy C.J."/>
            <person name="Dupont C.L."/>
        </authorList>
    </citation>
    <scope>NUCLEOTIDE SEQUENCE [LARGE SCALE GENOMIC DNA]</scope>
    <source>
        <strain evidence="2 3">GL24</strain>
    </source>
</reference>
<feature type="domain" description="Globin" evidence="1">
    <location>
        <begin position="47"/>
        <end position="212"/>
    </location>
</feature>
<dbReference type="GO" id="GO:0071949">
    <property type="term" value="F:FAD binding"/>
    <property type="evidence" value="ECO:0007669"/>
    <property type="project" value="TreeGrafter"/>
</dbReference>
<dbReference type="GO" id="GO:0071500">
    <property type="term" value="P:cellular response to nitrosative stress"/>
    <property type="evidence" value="ECO:0007669"/>
    <property type="project" value="TreeGrafter"/>
</dbReference>
<evidence type="ECO:0000313" key="3">
    <source>
        <dbReference type="Proteomes" id="UP000740926"/>
    </source>
</evidence>
<dbReference type="AlphaFoldDB" id="A0A9P6Z152"/>
<dbReference type="GO" id="GO:0020037">
    <property type="term" value="F:heme binding"/>
    <property type="evidence" value="ECO:0007669"/>
    <property type="project" value="InterPro"/>
</dbReference>
<dbReference type="Pfam" id="PF00042">
    <property type="entry name" value="Globin"/>
    <property type="match status" value="1"/>
</dbReference>
<dbReference type="InterPro" id="IPR012292">
    <property type="entry name" value="Globin/Proto"/>
</dbReference>
<proteinExistence type="predicted"/>
<dbReference type="GO" id="GO:0019825">
    <property type="term" value="F:oxygen binding"/>
    <property type="evidence" value="ECO:0007669"/>
    <property type="project" value="InterPro"/>
</dbReference>
<organism evidence="2 3">
    <name type="scientific">Rhizopus delemar</name>
    <dbReference type="NCBI Taxonomy" id="936053"/>
    <lineage>
        <taxon>Eukaryota</taxon>
        <taxon>Fungi</taxon>
        <taxon>Fungi incertae sedis</taxon>
        <taxon>Mucoromycota</taxon>
        <taxon>Mucoromycotina</taxon>
        <taxon>Mucoromycetes</taxon>
        <taxon>Mucorales</taxon>
        <taxon>Mucorineae</taxon>
        <taxon>Rhizopodaceae</taxon>
        <taxon>Rhizopus</taxon>
    </lineage>
</organism>
<dbReference type="Proteomes" id="UP000740926">
    <property type="component" value="Unassembled WGS sequence"/>
</dbReference>
<dbReference type="PANTHER" id="PTHR43396">
    <property type="entry name" value="FLAVOHEMOPROTEIN"/>
    <property type="match status" value="1"/>
</dbReference>
<protein>
    <recommendedName>
        <fullName evidence="1">Globin domain-containing protein</fullName>
    </recommendedName>
</protein>
<dbReference type="GO" id="GO:0046210">
    <property type="term" value="P:nitric oxide catabolic process"/>
    <property type="evidence" value="ECO:0007669"/>
    <property type="project" value="TreeGrafter"/>
</dbReference>
<comment type="caution">
    <text evidence="2">The sequence shown here is derived from an EMBL/GenBank/DDBJ whole genome shotgun (WGS) entry which is preliminary data.</text>
</comment>
<dbReference type="PANTHER" id="PTHR43396:SF6">
    <property type="entry name" value="ABL201WP"/>
    <property type="match status" value="1"/>
</dbReference>
<dbReference type="InterPro" id="IPR000971">
    <property type="entry name" value="Globin"/>
</dbReference>
<name>A0A9P6Z152_9FUNG</name>
<gene>
    <name evidence="2" type="ORF">G6F50_007133</name>
</gene>
<keyword evidence="3" id="KW-1185">Reference proteome</keyword>
<dbReference type="InterPro" id="IPR009050">
    <property type="entry name" value="Globin-like_sf"/>
</dbReference>
<evidence type="ECO:0000259" key="1">
    <source>
        <dbReference type="PROSITE" id="PS01033"/>
    </source>
</evidence>
<dbReference type="EMBL" id="JAANIU010001102">
    <property type="protein sequence ID" value="KAG1568610.1"/>
    <property type="molecule type" value="Genomic_DNA"/>
</dbReference>